<name>A0A9P9XVC8_9HYPO</name>
<reference evidence="8" key="1">
    <citation type="journal article" date="2021" name="J Fungi (Basel)">
        <title>Genomic and Metabolomic Analyses of the Marine Fungus Emericellopsis cladophorae: Insights into Saltwater Adaptability Mechanisms and Its Biosynthetic Potential.</title>
        <authorList>
            <person name="Goncalves M.F.M."/>
            <person name="Hilario S."/>
            <person name="Van de Peer Y."/>
            <person name="Esteves A.C."/>
            <person name="Alves A."/>
        </authorList>
    </citation>
    <scope>NUCLEOTIDE SEQUENCE</scope>
    <source>
        <strain evidence="8">MUM 19.33</strain>
    </source>
</reference>
<organism evidence="8 9">
    <name type="scientific">Emericellopsis cladophorae</name>
    <dbReference type="NCBI Taxonomy" id="2686198"/>
    <lineage>
        <taxon>Eukaryota</taxon>
        <taxon>Fungi</taxon>
        <taxon>Dikarya</taxon>
        <taxon>Ascomycota</taxon>
        <taxon>Pezizomycotina</taxon>
        <taxon>Sordariomycetes</taxon>
        <taxon>Hypocreomycetidae</taxon>
        <taxon>Hypocreales</taxon>
        <taxon>Bionectriaceae</taxon>
        <taxon>Emericellopsis</taxon>
    </lineage>
</organism>
<dbReference type="InterPro" id="IPR011650">
    <property type="entry name" value="Peptidase_M20_dimer"/>
</dbReference>
<dbReference type="Pfam" id="PF07687">
    <property type="entry name" value="M20_dimer"/>
    <property type="match status" value="1"/>
</dbReference>
<evidence type="ECO:0000259" key="7">
    <source>
        <dbReference type="Pfam" id="PF07687"/>
    </source>
</evidence>
<dbReference type="InterPro" id="IPR002401">
    <property type="entry name" value="Cyt_P450_E_grp-I"/>
</dbReference>
<protein>
    <recommendedName>
        <fullName evidence="7">Peptidase M20 dimerisation domain-containing protein</fullName>
    </recommendedName>
</protein>
<dbReference type="SUPFAM" id="SSF55031">
    <property type="entry name" value="Bacterial exopeptidase dimerisation domain"/>
    <property type="match status" value="1"/>
</dbReference>
<dbReference type="InterPro" id="IPR010158">
    <property type="entry name" value="Amidase_Cbmase"/>
</dbReference>
<comment type="caution">
    <text evidence="8">The sequence shown here is derived from an EMBL/GenBank/DDBJ whole genome shotgun (WGS) entry which is preliminary data.</text>
</comment>
<dbReference type="OrthoDB" id="1470350at2759"/>
<dbReference type="Pfam" id="PF01546">
    <property type="entry name" value="Peptidase_M20"/>
    <property type="match status" value="1"/>
</dbReference>
<dbReference type="InterPro" id="IPR036264">
    <property type="entry name" value="Bact_exopeptidase_dim_dom"/>
</dbReference>
<dbReference type="GeneID" id="75834942"/>
<sequence>MSLLSTLTTPWAAVLAILVLVTLYYVTPYLIDNAHLRGIPGPPTAAFSNLWLLSVCRRGKRFAIVHDMHKKLGPVIRIAPNHVSIADADAINTIYGHGNGFLKSDFYDAFVSIRRGLFNTRDRAEHTRKRKLVSHIFAPKSVTEFEPYLRQNLEEFVKQWDKLIKLSPHSQHSARLDCLSWFNYLAFDTIADLAFGKPFGMLTSGADMAEIRTSPTSPPLYAPAVEIINRRGEVSATLGIMPFLKPYARYLPDPFFSKGLAAVERLAGIAIARVSDRLENPPDINRQDLLARLVQGKDEEGQPLGREELTAEALTQLIAGSDTTSNSSCALLYHVVNTEGVLAKLQQELDEAVPDGADVPMYEQVKNLPYLEQVINETLRVTIRGQHYGPGTVLSVPTYTVHHDKSIWGEDADQFNPSRWVNPTPEMKKAFIPFSHGPRSCVGRNLAEIQMKFIAATWIKRSPFAAIIAVPACYGLCDGLSLVGCSGFIFVPSATLTSLSAVTDTGMKRLALTDADKTVRDWFVEEAKGLGCNVTVDEMGNIFAVRPGTNPDLPPIYAGSHLDTQPTGGRYDGILGVMAGLEGLRVLQENDIQTNHPIGLVNWTSEEGARFPITMISSGVWAGVVPLEKAYASQDVGGSGVTVRSELERIGYLGARPATSEATPMAAHFELHIEQGPILENNQQKIGVVNGAQAYKWFTVEVKGRAAHTGTTPMDTRGDALLAAARMINHSNIVANKSGALASTGILTLEPGSVNVIPSHVRFSLDVRSKSDAIVTEVEQQLKRDFAAIAQGRDVEDCTPPSTRTLPMEVTWATDYHSPAVHFDKGCINAVRTSAAGVLGSSELFRDMTSGAGHDSVNTSKHVPTAMVFVPSKGGISHHPEEWTSDKDCSLGAAVLLHAMVRYDRGDTSK</sequence>
<dbReference type="RefSeq" id="XP_051359149.1">
    <property type="nucleotide sequence ID" value="XM_051509882.1"/>
</dbReference>
<keyword evidence="6" id="KW-0472">Membrane</keyword>
<feature type="domain" description="Peptidase M20 dimerisation" evidence="7">
    <location>
        <begin position="694"/>
        <end position="788"/>
    </location>
</feature>
<keyword evidence="2 5" id="KW-0479">Metal-binding</keyword>
<dbReference type="PROSITE" id="PS00086">
    <property type="entry name" value="CYTOCHROME_P450"/>
    <property type="match status" value="1"/>
</dbReference>
<keyword evidence="4 5" id="KW-0408">Iron</keyword>
<evidence type="ECO:0000313" key="9">
    <source>
        <dbReference type="Proteomes" id="UP001055219"/>
    </source>
</evidence>
<reference evidence="8" key="2">
    <citation type="submission" date="2022-07" db="EMBL/GenBank/DDBJ databases">
        <authorList>
            <person name="Goncalves M.F.M."/>
            <person name="Hilario S."/>
            <person name="Van De Peer Y."/>
            <person name="Esteves A.C."/>
            <person name="Alves A."/>
        </authorList>
    </citation>
    <scope>NUCLEOTIDE SEQUENCE</scope>
    <source>
        <strain evidence="8">MUM 19.33</strain>
    </source>
</reference>
<dbReference type="Gene3D" id="3.40.630.10">
    <property type="entry name" value="Zn peptidases"/>
    <property type="match status" value="1"/>
</dbReference>
<evidence type="ECO:0000313" key="8">
    <source>
        <dbReference type="EMBL" id="KAI6778293.1"/>
    </source>
</evidence>
<dbReference type="PRINTS" id="PR00463">
    <property type="entry name" value="EP450I"/>
</dbReference>
<evidence type="ECO:0000256" key="4">
    <source>
        <dbReference type="ARBA" id="ARBA00023004"/>
    </source>
</evidence>
<keyword evidence="3" id="KW-0378">Hydrolase</keyword>
<feature type="binding site" description="axial binding residue" evidence="5">
    <location>
        <position position="441"/>
    </location>
    <ligand>
        <name>heme</name>
        <dbReference type="ChEBI" id="CHEBI:30413"/>
    </ligand>
    <ligandPart>
        <name>Fe</name>
        <dbReference type="ChEBI" id="CHEBI:18248"/>
    </ligandPart>
</feature>
<dbReference type="EMBL" id="JAGIXG020000074">
    <property type="protein sequence ID" value="KAI6778293.1"/>
    <property type="molecule type" value="Genomic_DNA"/>
</dbReference>
<dbReference type="GO" id="GO:0020037">
    <property type="term" value="F:heme binding"/>
    <property type="evidence" value="ECO:0007669"/>
    <property type="project" value="InterPro"/>
</dbReference>
<keyword evidence="6" id="KW-1133">Transmembrane helix</keyword>
<feature type="transmembrane region" description="Helical" evidence="6">
    <location>
        <begin position="12"/>
        <end position="31"/>
    </location>
</feature>
<dbReference type="InterPro" id="IPR036396">
    <property type="entry name" value="Cyt_P450_sf"/>
</dbReference>
<dbReference type="InterPro" id="IPR002933">
    <property type="entry name" value="Peptidase_M20"/>
</dbReference>
<dbReference type="NCBIfam" id="TIGR01879">
    <property type="entry name" value="hydantase"/>
    <property type="match status" value="1"/>
</dbReference>
<dbReference type="SUPFAM" id="SSF53187">
    <property type="entry name" value="Zn-dependent exopeptidases"/>
    <property type="match status" value="1"/>
</dbReference>
<dbReference type="InterPro" id="IPR017972">
    <property type="entry name" value="Cyt_P450_CS"/>
</dbReference>
<evidence type="ECO:0000256" key="5">
    <source>
        <dbReference type="PIRSR" id="PIRSR602401-1"/>
    </source>
</evidence>
<dbReference type="PANTHER" id="PTHR32494">
    <property type="entry name" value="ALLANTOATE DEIMINASE-RELATED"/>
    <property type="match status" value="1"/>
</dbReference>
<comment type="cofactor">
    <cofactor evidence="5">
        <name>heme</name>
        <dbReference type="ChEBI" id="CHEBI:30413"/>
    </cofactor>
</comment>
<keyword evidence="6" id="KW-0812">Transmembrane</keyword>
<evidence type="ECO:0000256" key="6">
    <source>
        <dbReference type="SAM" id="Phobius"/>
    </source>
</evidence>
<dbReference type="GO" id="GO:0016705">
    <property type="term" value="F:oxidoreductase activity, acting on paired donors, with incorporation or reduction of molecular oxygen"/>
    <property type="evidence" value="ECO:0007669"/>
    <property type="project" value="InterPro"/>
</dbReference>
<dbReference type="Gene3D" id="3.30.70.360">
    <property type="match status" value="1"/>
</dbReference>
<keyword evidence="9" id="KW-1185">Reference proteome</keyword>
<proteinExistence type="inferred from homology"/>
<evidence type="ECO:0000256" key="1">
    <source>
        <dbReference type="ARBA" id="ARBA00006247"/>
    </source>
</evidence>
<dbReference type="CDD" id="cd03884">
    <property type="entry name" value="M20_bAS"/>
    <property type="match status" value="1"/>
</dbReference>
<dbReference type="PANTHER" id="PTHR32494:SF5">
    <property type="entry name" value="ALLANTOATE AMIDOHYDROLASE"/>
    <property type="match status" value="1"/>
</dbReference>
<dbReference type="Pfam" id="PF00067">
    <property type="entry name" value="p450"/>
    <property type="match status" value="1"/>
</dbReference>
<evidence type="ECO:0000256" key="2">
    <source>
        <dbReference type="ARBA" id="ARBA00022723"/>
    </source>
</evidence>
<accession>A0A9P9XVC8</accession>
<keyword evidence="5" id="KW-0349">Heme</keyword>
<evidence type="ECO:0000256" key="3">
    <source>
        <dbReference type="ARBA" id="ARBA00022801"/>
    </source>
</evidence>
<comment type="similarity">
    <text evidence="1">Belongs to the peptidase M20A family.</text>
</comment>
<dbReference type="GO" id="GO:0004497">
    <property type="term" value="F:monooxygenase activity"/>
    <property type="evidence" value="ECO:0007669"/>
    <property type="project" value="InterPro"/>
</dbReference>
<dbReference type="Gene3D" id="1.10.630.10">
    <property type="entry name" value="Cytochrome P450"/>
    <property type="match status" value="1"/>
</dbReference>
<dbReference type="SUPFAM" id="SSF48264">
    <property type="entry name" value="Cytochrome P450"/>
    <property type="match status" value="1"/>
</dbReference>
<dbReference type="PRINTS" id="PR00385">
    <property type="entry name" value="P450"/>
</dbReference>
<dbReference type="Proteomes" id="UP001055219">
    <property type="component" value="Unassembled WGS sequence"/>
</dbReference>
<gene>
    <name evidence="8" type="ORF">J7T54_008471</name>
</gene>
<dbReference type="GO" id="GO:0005506">
    <property type="term" value="F:iron ion binding"/>
    <property type="evidence" value="ECO:0007669"/>
    <property type="project" value="InterPro"/>
</dbReference>
<dbReference type="AlphaFoldDB" id="A0A9P9XVC8"/>
<dbReference type="CDD" id="cd11061">
    <property type="entry name" value="CYP67-like"/>
    <property type="match status" value="1"/>
</dbReference>
<dbReference type="InterPro" id="IPR001128">
    <property type="entry name" value="Cyt_P450"/>
</dbReference>
<dbReference type="GO" id="GO:0016813">
    <property type="term" value="F:hydrolase activity, acting on carbon-nitrogen (but not peptide) bonds, in linear amidines"/>
    <property type="evidence" value="ECO:0007669"/>
    <property type="project" value="InterPro"/>
</dbReference>